<gene>
    <name evidence="4" type="ORF">BCR34DRAFT_464672</name>
</gene>
<evidence type="ECO:0000256" key="2">
    <source>
        <dbReference type="SAM" id="Phobius"/>
    </source>
</evidence>
<sequence>KLSRLSLLYLISATIPTSQAMSLLSRQAGTCGGMASLSQCGSNFPSDFCCPKQTTCMNLNSTEAVSVICCPAGADCSFIQPITCDVGQLNATKHPDNQIHMSNTTEIKLPTCGDKCCPLGYTCNGGMCSTASSSPSPSPSSSLSPSATGAPSASQTTPSTPLPTAQAKQGFDGKSFAAGFFPGIILGALMALGLLWVIKKRRELQNKPRYSGDFGHVSRQISDPIYNPMYANRTDFIRRGSNSAQPSPNSTTGMVVKNGGKVGTGGGGMTPRIKSLFSKSPRLGFSSNFAATGTGLPAPALPPAVRAGNPHNDPYATPKSKRTPRRSNSASTRNSGMTTYTTKSQGKRPITTRSTSTETIDVLMPAPSFLSTLEPPKAPGMRENRLTQDTTFTKLMERAGYEEDSREQVRDW</sequence>
<feature type="compositionally biased region" description="Basic and acidic residues" evidence="1">
    <location>
        <begin position="395"/>
        <end position="412"/>
    </location>
</feature>
<feature type="region of interest" description="Disordered" evidence="1">
    <location>
        <begin position="239"/>
        <end position="275"/>
    </location>
</feature>
<organism evidence="4 5">
    <name type="scientific">Clohesyomyces aquaticus</name>
    <dbReference type="NCBI Taxonomy" id="1231657"/>
    <lineage>
        <taxon>Eukaryota</taxon>
        <taxon>Fungi</taxon>
        <taxon>Dikarya</taxon>
        <taxon>Ascomycota</taxon>
        <taxon>Pezizomycotina</taxon>
        <taxon>Dothideomycetes</taxon>
        <taxon>Pleosporomycetidae</taxon>
        <taxon>Pleosporales</taxon>
        <taxon>Lindgomycetaceae</taxon>
        <taxon>Clohesyomyces</taxon>
    </lineage>
</organism>
<dbReference type="EMBL" id="MCFA01000264">
    <property type="protein sequence ID" value="ORX96063.1"/>
    <property type="molecule type" value="Genomic_DNA"/>
</dbReference>
<evidence type="ECO:0000256" key="1">
    <source>
        <dbReference type="SAM" id="MobiDB-lite"/>
    </source>
</evidence>
<feature type="compositionally biased region" description="Polar residues" evidence="1">
    <location>
        <begin position="240"/>
        <end position="250"/>
    </location>
</feature>
<feature type="transmembrane region" description="Helical" evidence="2">
    <location>
        <begin position="176"/>
        <end position="198"/>
    </location>
</feature>
<feature type="signal peptide" evidence="3">
    <location>
        <begin position="1"/>
        <end position="20"/>
    </location>
</feature>
<feature type="region of interest" description="Disordered" evidence="1">
    <location>
        <begin position="134"/>
        <end position="167"/>
    </location>
</feature>
<proteinExistence type="predicted"/>
<feature type="region of interest" description="Disordered" evidence="1">
    <location>
        <begin position="300"/>
        <end position="412"/>
    </location>
</feature>
<dbReference type="AlphaFoldDB" id="A0A1Y1YDR9"/>
<feature type="compositionally biased region" description="Polar residues" evidence="1">
    <location>
        <begin position="326"/>
        <end position="344"/>
    </location>
</feature>
<keyword evidence="5" id="KW-1185">Reference proteome</keyword>
<evidence type="ECO:0000313" key="5">
    <source>
        <dbReference type="Proteomes" id="UP000193144"/>
    </source>
</evidence>
<name>A0A1Y1YDR9_9PLEO</name>
<feature type="compositionally biased region" description="Gly residues" evidence="1">
    <location>
        <begin position="260"/>
        <end position="269"/>
    </location>
</feature>
<keyword evidence="2" id="KW-0472">Membrane</keyword>
<feature type="non-terminal residue" evidence="4">
    <location>
        <position position="412"/>
    </location>
</feature>
<reference evidence="4 5" key="1">
    <citation type="submission" date="2016-07" db="EMBL/GenBank/DDBJ databases">
        <title>Pervasive Adenine N6-methylation of Active Genes in Fungi.</title>
        <authorList>
            <consortium name="DOE Joint Genome Institute"/>
            <person name="Mondo S.J."/>
            <person name="Dannebaum R.O."/>
            <person name="Kuo R.C."/>
            <person name="Labutti K."/>
            <person name="Haridas S."/>
            <person name="Kuo A."/>
            <person name="Salamov A."/>
            <person name="Ahrendt S.R."/>
            <person name="Lipzen A."/>
            <person name="Sullivan W."/>
            <person name="Andreopoulos W.B."/>
            <person name="Clum A."/>
            <person name="Lindquist E."/>
            <person name="Daum C."/>
            <person name="Ramamoorthy G.K."/>
            <person name="Gryganskyi A."/>
            <person name="Culley D."/>
            <person name="Magnuson J.K."/>
            <person name="James T.Y."/>
            <person name="O'Malley M.A."/>
            <person name="Stajich J.E."/>
            <person name="Spatafora J.W."/>
            <person name="Visel A."/>
            <person name="Grigoriev I.V."/>
        </authorList>
    </citation>
    <scope>NUCLEOTIDE SEQUENCE [LARGE SCALE GENOMIC DNA]</scope>
    <source>
        <strain evidence="4 5">CBS 115471</strain>
    </source>
</reference>
<evidence type="ECO:0000313" key="4">
    <source>
        <dbReference type="EMBL" id="ORX96063.1"/>
    </source>
</evidence>
<keyword evidence="2" id="KW-0812">Transmembrane</keyword>
<dbReference type="Proteomes" id="UP000193144">
    <property type="component" value="Unassembled WGS sequence"/>
</dbReference>
<comment type="caution">
    <text evidence="4">The sequence shown here is derived from an EMBL/GenBank/DDBJ whole genome shotgun (WGS) entry which is preliminary data.</text>
</comment>
<evidence type="ECO:0008006" key="6">
    <source>
        <dbReference type="Google" id="ProtNLM"/>
    </source>
</evidence>
<evidence type="ECO:0000256" key="3">
    <source>
        <dbReference type="SAM" id="SignalP"/>
    </source>
</evidence>
<feature type="non-terminal residue" evidence="4">
    <location>
        <position position="1"/>
    </location>
</feature>
<keyword evidence="2" id="KW-1133">Transmembrane helix</keyword>
<dbReference type="OrthoDB" id="5338512at2759"/>
<keyword evidence="3" id="KW-0732">Signal</keyword>
<accession>A0A1Y1YDR9</accession>
<protein>
    <recommendedName>
        <fullName evidence="6">Mid2 domain-containing protein</fullName>
    </recommendedName>
</protein>
<feature type="chain" id="PRO_5013276934" description="Mid2 domain-containing protein" evidence="3">
    <location>
        <begin position="21"/>
        <end position="412"/>
    </location>
</feature>